<keyword evidence="21" id="KW-1185">Reference proteome</keyword>
<organism evidence="20 21">
    <name type="scientific">Ficus carica</name>
    <name type="common">Common fig</name>
    <dbReference type="NCBI Taxonomy" id="3494"/>
    <lineage>
        <taxon>Eukaryota</taxon>
        <taxon>Viridiplantae</taxon>
        <taxon>Streptophyta</taxon>
        <taxon>Embryophyta</taxon>
        <taxon>Tracheophyta</taxon>
        <taxon>Spermatophyta</taxon>
        <taxon>Magnoliopsida</taxon>
        <taxon>eudicotyledons</taxon>
        <taxon>Gunneridae</taxon>
        <taxon>Pentapetalae</taxon>
        <taxon>rosids</taxon>
        <taxon>fabids</taxon>
        <taxon>Rosales</taxon>
        <taxon>Moraceae</taxon>
        <taxon>Ficeae</taxon>
        <taxon>Ficus</taxon>
    </lineage>
</organism>
<name>A0AA88A5Y0_FICCA</name>
<reference evidence="20" key="1">
    <citation type="submission" date="2023-07" db="EMBL/GenBank/DDBJ databases">
        <title>draft genome sequence of fig (Ficus carica).</title>
        <authorList>
            <person name="Takahashi T."/>
            <person name="Nishimura K."/>
        </authorList>
    </citation>
    <scope>NUCLEOTIDE SEQUENCE</scope>
</reference>
<dbReference type="InterPro" id="IPR024283">
    <property type="entry name" value="TOC159_MAD"/>
</dbReference>
<evidence type="ECO:0000256" key="8">
    <source>
        <dbReference type="ARBA" id="ARBA00022801"/>
    </source>
</evidence>
<evidence type="ECO:0000256" key="4">
    <source>
        <dbReference type="ARBA" id="ARBA00022640"/>
    </source>
</evidence>
<evidence type="ECO:0000256" key="16">
    <source>
        <dbReference type="ARBA" id="ARBA00023775"/>
    </source>
</evidence>
<comment type="similarity">
    <text evidence="16">Belongs to the TRAFAC class TrmE-Era-EngA-EngB-Septin-like GTPase superfamily. AIG1/Toc34/Toc159-like paraseptin GTPase family. TOC159 subfamily.</text>
</comment>
<dbReference type="PANTHER" id="PTHR10903:SF120">
    <property type="entry name" value="TRANSLOCASE OF CHLOROPLAST 159, CHLOROPLASTIC"/>
    <property type="match status" value="1"/>
</dbReference>
<dbReference type="AlphaFoldDB" id="A0AA88A5Y0"/>
<evidence type="ECO:0000313" key="21">
    <source>
        <dbReference type="Proteomes" id="UP001187192"/>
    </source>
</evidence>
<evidence type="ECO:0000256" key="7">
    <source>
        <dbReference type="ARBA" id="ARBA00022741"/>
    </source>
</evidence>
<dbReference type="Proteomes" id="UP001187192">
    <property type="component" value="Unassembled WGS sequence"/>
</dbReference>
<evidence type="ECO:0000256" key="10">
    <source>
        <dbReference type="ARBA" id="ARBA00022842"/>
    </source>
</evidence>
<feature type="compositionally biased region" description="Acidic residues" evidence="17">
    <location>
        <begin position="35"/>
        <end position="46"/>
    </location>
</feature>
<dbReference type="GO" id="GO:0015031">
    <property type="term" value="P:protein transport"/>
    <property type="evidence" value="ECO:0007669"/>
    <property type="project" value="UniProtKB-KW"/>
</dbReference>
<accession>A0AA88A5Y0</accession>
<evidence type="ECO:0000256" key="5">
    <source>
        <dbReference type="ARBA" id="ARBA00022692"/>
    </source>
</evidence>
<keyword evidence="8" id="KW-0378">Hydrolase</keyword>
<dbReference type="GO" id="GO:0009707">
    <property type="term" value="C:chloroplast outer membrane"/>
    <property type="evidence" value="ECO:0007669"/>
    <property type="project" value="UniProtKB-SubCell"/>
</dbReference>
<feature type="compositionally biased region" description="Acidic residues" evidence="17">
    <location>
        <begin position="97"/>
        <end position="108"/>
    </location>
</feature>
<comment type="caution">
    <text evidence="20">The sequence shown here is derived from an EMBL/GenBank/DDBJ whole genome shotgun (WGS) entry which is preliminary data.</text>
</comment>
<dbReference type="SUPFAM" id="SSF52540">
    <property type="entry name" value="P-loop containing nucleoside triphosphate hydrolases"/>
    <property type="match status" value="1"/>
</dbReference>
<keyword evidence="12 18" id="KW-1133">Transmembrane helix</keyword>
<keyword evidence="9" id="KW-1002">Plastid outer membrane</keyword>
<feature type="compositionally biased region" description="Polar residues" evidence="17">
    <location>
        <begin position="50"/>
        <end position="62"/>
    </location>
</feature>
<dbReference type="InterPro" id="IPR006703">
    <property type="entry name" value="G_AIG1"/>
</dbReference>
<dbReference type="Pfam" id="PF04548">
    <property type="entry name" value="AIG1"/>
    <property type="match status" value="1"/>
</dbReference>
<evidence type="ECO:0000256" key="15">
    <source>
        <dbReference type="ARBA" id="ARBA00023766"/>
    </source>
</evidence>
<dbReference type="NCBIfam" id="TIGR00993">
    <property type="entry name" value="3a0901s04IAP86"/>
    <property type="match status" value="1"/>
</dbReference>
<evidence type="ECO:0000259" key="19">
    <source>
        <dbReference type="PROSITE" id="PS51720"/>
    </source>
</evidence>
<evidence type="ECO:0000256" key="1">
    <source>
        <dbReference type="ARBA" id="ARBA00001946"/>
    </source>
</evidence>
<keyword evidence="2" id="KW-0813">Transport</keyword>
<dbReference type="Pfam" id="PF11886">
    <property type="entry name" value="TOC159_MAD"/>
    <property type="match status" value="1"/>
</dbReference>
<dbReference type="InterPro" id="IPR045058">
    <property type="entry name" value="GIMA/IAN/Toc"/>
</dbReference>
<evidence type="ECO:0000256" key="17">
    <source>
        <dbReference type="SAM" id="MobiDB-lite"/>
    </source>
</evidence>
<dbReference type="GO" id="GO:0003924">
    <property type="term" value="F:GTPase activity"/>
    <property type="evidence" value="ECO:0007669"/>
    <property type="project" value="InterPro"/>
</dbReference>
<keyword evidence="7" id="KW-0547">Nucleotide-binding</keyword>
<dbReference type="InterPro" id="IPR005690">
    <property type="entry name" value="Toc86_159"/>
</dbReference>
<keyword evidence="13" id="KW-0342">GTP-binding</keyword>
<evidence type="ECO:0000256" key="13">
    <source>
        <dbReference type="ARBA" id="ARBA00023134"/>
    </source>
</evidence>
<evidence type="ECO:0000256" key="2">
    <source>
        <dbReference type="ARBA" id="ARBA00022448"/>
    </source>
</evidence>
<feature type="transmembrane region" description="Helical" evidence="18">
    <location>
        <begin position="1153"/>
        <end position="1177"/>
    </location>
</feature>
<evidence type="ECO:0000256" key="3">
    <source>
        <dbReference type="ARBA" id="ARBA00022528"/>
    </source>
</evidence>
<feature type="domain" description="AIG1-type G" evidence="19">
    <location>
        <begin position="560"/>
        <end position="786"/>
    </location>
</feature>
<evidence type="ECO:0000256" key="12">
    <source>
        <dbReference type="ARBA" id="ARBA00022989"/>
    </source>
</evidence>
<dbReference type="PROSITE" id="PS51720">
    <property type="entry name" value="G_AIG1"/>
    <property type="match status" value="1"/>
</dbReference>
<evidence type="ECO:0000313" key="20">
    <source>
        <dbReference type="EMBL" id="GMN46414.1"/>
    </source>
</evidence>
<evidence type="ECO:0000256" key="18">
    <source>
        <dbReference type="SAM" id="Phobius"/>
    </source>
</evidence>
<dbReference type="GO" id="GO:0005525">
    <property type="term" value="F:GTP binding"/>
    <property type="evidence" value="ECO:0007669"/>
    <property type="project" value="UniProtKB-KW"/>
</dbReference>
<gene>
    <name evidence="20" type="ORF">TIFTF001_015590</name>
</gene>
<dbReference type="Gene3D" id="3.40.50.300">
    <property type="entry name" value="P-loop containing nucleotide triphosphate hydrolases"/>
    <property type="match status" value="1"/>
</dbReference>
<dbReference type="InterPro" id="IPR027417">
    <property type="entry name" value="P-loop_NTPase"/>
</dbReference>
<comment type="cofactor">
    <cofactor evidence="1">
        <name>Mg(2+)</name>
        <dbReference type="ChEBI" id="CHEBI:18420"/>
    </cofactor>
</comment>
<evidence type="ECO:0000256" key="11">
    <source>
        <dbReference type="ARBA" id="ARBA00022927"/>
    </source>
</evidence>
<keyword evidence="10" id="KW-0460">Magnesium</keyword>
<keyword evidence="5 18" id="KW-0812">Transmembrane</keyword>
<dbReference type="PANTHER" id="PTHR10903">
    <property type="entry name" value="GTPASE, IMAP FAMILY MEMBER-RELATED"/>
    <property type="match status" value="1"/>
</dbReference>
<comment type="subcellular location">
    <subcellularLocation>
        <location evidence="15">Plastid</location>
        <location evidence="15">Chloroplast outer membrane</location>
        <topology evidence="15">Single-pass membrane protein</topology>
    </subcellularLocation>
</comment>
<dbReference type="GO" id="GO:0046872">
    <property type="term" value="F:metal ion binding"/>
    <property type="evidence" value="ECO:0007669"/>
    <property type="project" value="UniProtKB-KW"/>
</dbReference>
<keyword evidence="11" id="KW-0653">Protein transport</keyword>
<keyword evidence="6" id="KW-0479">Metal-binding</keyword>
<dbReference type="GO" id="GO:0045036">
    <property type="term" value="P:protein targeting to chloroplast"/>
    <property type="evidence" value="ECO:0007669"/>
    <property type="project" value="InterPro"/>
</dbReference>
<keyword evidence="4" id="KW-0934">Plastid</keyword>
<feature type="compositionally biased region" description="Acidic residues" evidence="17">
    <location>
        <begin position="72"/>
        <end position="82"/>
    </location>
</feature>
<sequence>MESIIDSSKPPHVSNPRKPTLPSSFSFRIRAPLTLDDDTDGSDCEPNDNKFANTSTTSSVYDSGSELVEATVEQEDEEEEDGGNPKWVRPIAKLSCDDDDDDYGDGESSDLVGSEVEFGDSFGVVEKISIAPRIKVFGDEIEEKGVEENVEVFLEANEKLKVEEFDVVAGDSNGSELRNGEKGVDENGLGVSLVASEKLKVENFDVVAGDSNDSELRNDEKGVEDNDLGVSLVASEKLKVEEFDVVAEDSNDSELQNDEKGVVEGEEVKECVVEESGVCQSRNDKSLDVDEMLEREVSLDIDFDHAKNVSVADAAEFGGKEFEGNGNELDLSRFYQAEETAETGKCDFSEIIDVEGYENVLYSDSSLDHTVKLVADVDEGCDEKEIEEEEEEDKRSSVSDEDAAADEIAEQIMNEIEQRLAAELDTDSEGEGEELFDSAALMAILDATTSVNGSRVLSVDDLIGKLAPQQTFTPSELGVEDEPEKLSDEEKKRIEKMRLLRVSYLRLVHRLGISLEDSMAMEVLDGLALAYGEHNGHFGALESAKRMALNLEAEKGTDLDFCLNILVLGKSGVGKSATINFIFGEKKAAIHAFEPATTSLKEIVGTVDGIKIKILDTPGLKVPAIEQTANQKILAAVSKFMKKSPPDVILYVDRLDTETGDNDLPMLKSITRALGSSVWRKTIVTLTHSASSPPDGPLGLPLSHDIFVAQKSRVVLQSISKAAGNKHLLNPSFMCPVSLVENSPMFPQGSRKRSQLLLLCYSKKVLSEVSCFSPPKHSSDWRRFLRLPLSYLLSSLFQSYPHPKLGDGADSYIEFGGLCDSESEEDEDEYDKLPSFRPLRKSQVAKLNKEQRKAYFEEYDYCVKLLERKQWREAVKRLREIKNKGKDGANFGDDISEDVDEEALKFNPASESLPPSFDGDDHTYRYWSLAPASRLLVGPVSETHSWDHDCGWDGVSLVRDFAIAHRIPASFHVIITKDKNELNIHLNSSLSLKHEERGSTLARLDIDTFGIQLVYILRGETEVRNFKINKTTAGLIVTLVGENLAAGLKIEDQIEVGKRLVLAAGAGGVQSNGDTAYGANFEVRLKEKDFPVGQEDQSSLGLSLMKWRGDLALTATVQSRFSIGRSSKMAVYFGLNNERRGKISVKTSSSDQLPIALAGILPILVSIIGSIFSGFAAQN</sequence>
<evidence type="ECO:0000256" key="9">
    <source>
        <dbReference type="ARBA" id="ARBA00022805"/>
    </source>
</evidence>
<keyword evidence="14 18" id="KW-0472">Membrane</keyword>
<evidence type="ECO:0000256" key="14">
    <source>
        <dbReference type="ARBA" id="ARBA00023136"/>
    </source>
</evidence>
<proteinExistence type="inferred from homology"/>
<feature type="region of interest" description="Disordered" evidence="17">
    <location>
        <begin position="1"/>
        <end position="111"/>
    </location>
</feature>
<dbReference type="EMBL" id="BTGU01000023">
    <property type="protein sequence ID" value="GMN46414.1"/>
    <property type="molecule type" value="Genomic_DNA"/>
</dbReference>
<protein>
    <recommendedName>
        <fullName evidence="19">AIG1-type G domain-containing protein</fullName>
    </recommendedName>
</protein>
<keyword evidence="3" id="KW-0150">Chloroplast</keyword>
<evidence type="ECO:0000256" key="6">
    <source>
        <dbReference type="ARBA" id="ARBA00022723"/>
    </source>
</evidence>